<dbReference type="GeneID" id="110091064"/>
<evidence type="ECO:0000259" key="11">
    <source>
        <dbReference type="PROSITE" id="PS50262"/>
    </source>
</evidence>
<evidence type="ECO:0000256" key="2">
    <source>
        <dbReference type="ARBA" id="ARBA00022475"/>
    </source>
</evidence>
<keyword evidence="5 10" id="KW-0552">Olfaction</keyword>
<keyword evidence="8 9" id="KW-0807">Transducer</keyword>
<feature type="transmembrane region" description="Helical" evidence="10">
    <location>
        <begin position="57"/>
        <end position="79"/>
    </location>
</feature>
<protein>
    <recommendedName>
        <fullName evidence="10">Olfactory receptor</fullName>
    </recommendedName>
</protein>
<keyword evidence="9" id="KW-0297">G-protein coupled receptor</keyword>
<gene>
    <name evidence="13" type="primary">LOC110091064</name>
</gene>
<evidence type="ECO:0000313" key="13">
    <source>
        <dbReference type="RefSeq" id="XP_072859714.1"/>
    </source>
</evidence>
<proteinExistence type="inferred from homology"/>
<feature type="domain" description="G-protein coupled receptors family 1 profile" evidence="11">
    <location>
        <begin position="73"/>
        <end position="322"/>
    </location>
</feature>
<evidence type="ECO:0000256" key="6">
    <source>
        <dbReference type="ARBA" id="ARBA00022989"/>
    </source>
</evidence>
<evidence type="ECO:0000256" key="5">
    <source>
        <dbReference type="ARBA" id="ARBA00022725"/>
    </source>
</evidence>
<evidence type="ECO:0000256" key="4">
    <source>
        <dbReference type="ARBA" id="ARBA00022692"/>
    </source>
</evidence>
<feature type="transmembrane region" description="Helical" evidence="10">
    <location>
        <begin position="305"/>
        <end position="324"/>
    </location>
</feature>
<evidence type="ECO:0000313" key="12">
    <source>
        <dbReference type="Proteomes" id="UP001652642"/>
    </source>
</evidence>
<dbReference type="SUPFAM" id="SSF81321">
    <property type="entry name" value="Family A G protein-coupled receptor-like"/>
    <property type="match status" value="1"/>
</dbReference>
<dbReference type="CDD" id="cd15225">
    <property type="entry name" value="7tmA_OR10A-like"/>
    <property type="match status" value="1"/>
</dbReference>
<evidence type="ECO:0000256" key="3">
    <source>
        <dbReference type="ARBA" id="ARBA00022606"/>
    </source>
</evidence>
<reference evidence="13" key="1">
    <citation type="submission" date="2025-08" db="UniProtKB">
        <authorList>
            <consortium name="RefSeq"/>
        </authorList>
    </citation>
    <scope>IDENTIFICATION</scope>
</reference>
<feature type="transmembrane region" description="Helical" evidence="10">
    <location>
        <begin position="172"/>
        <end position="196"/>
    </location>
</feature>
<comment type="similarity">
    <text evidence="9">Belongs to the G-protein coupled receptor 1 family.</text>
</comment>
<feature type="transmembrane region" description="Helical" evidence="10">
    <location>
        <begin position="130"/>
        <end position="152"/>
    </location>
</feature>
<keyword evidence="4 9" id="KW-0812">Transmembrane</keyword>
<dbReference type="Proteomes" id="UP001652642">
    <property type="component" value="Chromosome 6"/>
</dbReference>
<dbReference type="PRINTS" id="PR00237">
    <property type="entry name" value="GPCRRHODOPSN"/>
</dbReference>
<feature type="transmembrane region" description="Helical" evidence="10">
    <location>
        <begin position="232"/>
        <end position="258"/>
    </location>
</feature>
<organism evidence="12 13">
    <name type="scientific">Pogona vitticeps</name>
    <name type="common">central bearded dragon</name>
    <dbReference type="NCBI Taxonomy" id="103695"/>
    <lineage>
        <taxon>Eukaryota</taxon>
        <taxon>Metazoa</taxon>
        <taxon>Chordata</taxon>
        <taxon>Craniata</taxon>
        <taxon>Vertebrata</taxon>
        <taxon>Euteleostomi</taxon>
        <taxon>Lepidosauria</taxon>
        <taxon>Squamata</taxon>
        <taxon>Bifurcata</taxon>
        <taxon>Unidentata</taxon>
        <taxon>Episquamata</taxon>
        <taxon>Toxicofera</taxon>
        <taxon>Iguania</taxon>
        <taxon>Acrodonta</taxon>
        <taxon>Agamidae</taxon>
        <taxon>Amphibolurinae</taxon>
        <taxon>Pogona</taxon>
    </lineage>
</organism>
<keyword evidence="7 10" id="KW-0472">Membrane</keyword>
<dbReference type="Pfam" id="PF13853">
    <property type="entry name" value="7tm_4"/>
    <property type="match status" value="1"/>
</dbReference>
<evidence type="ECO:0000256" key="8">
    <source>
        <dbReference type="ARBA" id="ARBA00023224"/>
    </source>
</evidence>
<evidence type="ECO:0000256" key="1">
    <source>
        <dbReference type="ARBA" id="ARBA00004651"/>
    </source>
</evidence>
<dbReference type="InterPro" id="IPR017452">
    <property type="entry name" value="GPCR_Rhodpsn_7TM"/>
</dbReference>
<dbReference type="PANTHER" id="PTHR26453">
    <property type="entry name" value="OLFACTORY RECEPTOR"/>
    <property type="match status" value="1"/>
</dbReference>
<accession>A0ABM5GPY6</accession>
<keyword evidence="6 10" id="KW-1133">Transmembrane helix</keyword>
<dbReference type="RefSeq" id="XP_072859714.1">
    <property type="nucleotide sequence ID" value="XM_073003613.1"/>
</dbReference>
<feature type="transmembrane region" description="Helical" evidence="10">
    <location>
        <begin position="91"/>
        <end position="110"/>
    </location>
</feature>
<dbReference type="PROSITE" id="PS00237">
    <property type="entry name" value="G_PROTEIN_RECEP_F1_1"/>
    <property type="match status" value="1"/>
</dbReference>
<evidence type="ECO:0000256" key="7">
    <source>
        <dbReference type="ARBA" id="ARBA00023136"/>
    </source>
</evidence>
<keyword evidence="12" id="KW-1185">Reference proteome</keyword>
<comment type="subcellular location">
    <subcellularLocation>
        <location evidence="1 10">Cell membrane</location>
        <topology evidence="1 10">Multi-pass membrane protein</topology>
    </subcellularLocation>
</comment>
<dbReference type="InterPro" id="IPR000725">
    <property type="entry name" value="Olfact_rcpt"/>
</dbReference>
<keyword evidence="3 10" id="KW-0716">Sensory transduction</keyword>
<keyword evidence="9" id="KW-0675">Receptor</keyword>
<keyword evidence="2 10" id="KW-1003">Cell membrane</keyword>
<evidence type="ECO:0000256" key="9">
    <source>
        <dbReference type="RuleBase" id="RU000688"/>
    </source>
</evidence>
<sequence>MKGKKDLQEMKPLEERWASFGPKSPLMEQRFSTKPVNVTGRTEFILLGLADHPDLQVLLFTVFLSLYIITLVGNTLIFITIMTDPLLCTPMYFFLKVLSFLDICYSSVTLPKMLTNSLSEDKRISYIGCATQMFFLLFLGASECFLLVAMAYDRYVAICKPLRYRSIMNDTVCLSLTVLSWLIGNSVSLVQTAWVFTLPFCESNEIDYFFCDIPPLIKLSCTETSSYERQLFTATIMVICIPFSFIFGSYFLIIFNILKMKSSEGRRKAFSTCSSHLMVVTLFFGSGTLIYLRPKSIQGQDSNKLLALIYTAITPMLNPIIYSLRNKEINEAIKRMAREVMNRIFFR</sequence>
<dbReference type="PROSITE" id="PS50262">
    <property type="entry name" value="G_PROTEIN_RECEP_F1_2"/>
    <property type="match status" value="1"/>
</dbReference>
<dbReference type="InterPro" id="IPR000276">
    <property type="entry name" value="GPCR_Rhodpsn"/>
</dbReference>
<name>A0ABM5GPY6_9SAUR</name>
<evidence type="ECO:0000256" key="10">
    <source>
        <dbReference type="RuleBase" id="RU363047"/>
    </source>
</evidence>
<dbReference type="Gene3D" id="1.20.1070.10">
    <property type="entry name" value="Rhodopsin 7-helix transmembrane proteins"/>
    <property type="match status" value="1"/>
</dbReference>
<feature type="transmembrane region" description="Helical" evidence="10">
    <location>
        <begin position="270"/>
        <end position="293"/>
    </location>
</feature>
<dbReference type="PRINTS" id="PR00245">
    <property type="entry name" value="OLFACTORYR"/>
</dbReference>